<dbReference type="EMBL" id="JAVRRT010000017">
    <property type="protein sequence ID" value="KAK5165202.1"/>
    <property type="molecule type" value="Genomic_DNA"/>
</dbReference>
<dbReference type="Proteomes" id="UP001337655">
    <property type="component" value="Unassembled WGS sequence"/>
</dbReference>
<keyword evidence="3" id="KW-1185">Reference proteome</keyword>
<proteinExistence type="predicted"/>
<evidence type="ECO:0000313" key="2">
    <source>
        <dbReference type="EMBL" id="KAK5165202.1"/>
    </source>
</evidence>
<organism evidence="2 3">
    <name type="scientific">Saxophila tyrrhenica</name>
    <dbReference type="NCBI Taxonomy" id="1690608"/>
    <lineage>
        <taxon>Eukaryota</taxon>
        <taxon>Fungi</taxon>
        <taxon>Dikarya</taxon>
        <taxon>Ascomycota</taxon>
        <taxon>Pezizomycotina</taxon>
        <taxon>Dothideomycetes</taxon>
        <taxon>Dothideomycetidae</taxon>
        <taxon>Mycosphaerellales</taxon>
        <taxon>Extremaceae</taxon>
        <taxon>Saxophila</taxon>
    </lineage>
</organism>
<feature type="compositionally biased region" description="Acidic residues" evidence="1">
    <location>
        <begin position="305"/>
        <end position="315"/>
    </location>
</feature>
<accession>A0AAV9P230</accession>
<feature type="compositionally biased region" description="Acidic residues" evidence="1">
    <location>
        <begin position="282"/>
        <end position="295"/>
    </location>
</feature>
<dbReference type="GeneID" id="89930632"/>
<dbReference type="AlphaFoldDB" id="A0AAV9P230"/>
<evidence type="ECO:0000256" key="1">
    <source>
        <dbReference type="SAM" id="MobiDB-lite"/>
    </source>
</evidence>
<feature type="region of interest" description="Disordered" evidence="1">
    <location>
        <begin position="282"/>
        <end position="332"/>
    </location>
</feature>
<evidence type="ECO:0000313" key="3">
    <source>
        <dbReference type="Proteomes" id="UP001337655"/>
    </source>
</evidence>
<gene>
    <name evidence="2" type="ORF">LTR77_009300</name>
</gene>
<sequence>MTNDLYVWEGTGATVHHCPQCQNPLTTPQARTRCLGEHVEWCKRYHTQLFKKGTSSKCLPCHMAEGEHTKRHREIAITITELKMLKAAVEKAGGKVKSPTGGKKGKKKHVILQIAVTQVQIEHVARILHPEEFVEVEVPEGGKEEMDEEIFQHLFFNKATSSVRETRNQFLEKAHNAHRRRSSAAREGYHPEKEQIDGLLQLLDISPATKHTPSDQKSLINTLRTKIEEDLIQVHNETNGIRQRKGGFWRWASKKVYKKFMKNGGFWGKSEKQVETALEAVEEEGDLTTEDEEWSKEDAVGGAELEAELSEEGEGEGQYTFSTADNTAADPASSAVVAPTDLSAPRTPSTLATADDTAGWSTVAAKKGAKASPAAPGFTLKLVSNGGLAKLL</sequence>
<comment type="caution">
    <text evidence="2">The sequence shown here is derived from an EMBL/GenBank/DDBJ whole genome shotgun (WGS) entry which is preliminary data.</text>
</comment>
<name>A0AAV9P230_9PEZI</name>
<reference evidence="2 3" key="1">
    <citation type="submission" date="2023-08" db="EMBL/GenBank/DDBJ databases">
        <title>Black Yeasts Isolated from many extreme environments.</title>
        <authorList>
            <person name="Coleine C."/>
            <person name="Stajich J.E."/>
            <person name="Selbmann L."/>
        </authorList>
    </citation>
    <scope>NUCLEOTIDE SEQUENCE [LARGE SCALE GENOMIC DNA]</scope>
    <source>
        <strain evidence="2 3">CCFEE 5935</strain>
    </source>
</reference>
<protein>
    <submittedName>
        <fullName evidence="2">Uncharacterized protein</fullName>
    </submittedName>
</protein>
<dbReference type="RefSeq" id="XP_064655345.1">
    <property type="nucleotide sequence ID" value="XM_064806528.1"/>
</dbReference>